<dbReference type="NCBIfam" id="TIGR01951">
    <property type="entry name" value="nusB"/>
    <property type="match status" value="1"/>
</dbReference>
<dbReference type="OrthoDB" id="9797817at2"/>
<dbReference type="SUPFAM" id="SSF48013">
    <property type="entry name" value="NusB-like"/>
    <property type="match status" value="1"/>
</dbReference>
<dbReference type="HAMAP" id="MF_00073">
    <property type="entry name" value="NusB"/>
    <property type="match status" value="1"/>
</dbReference>
<evidence type="ECO:0000256" key="1">
    <source>
        <dbReference type="ARBA" id="ARBA00005952"/>
    </source>
</evidence>
<feature type="domain" description="NusB/RsmB/TIM44" evidence="7">
    <location>
        <begin position="8"/>
        <end position="142"/>
    </location>
</feature>
<dbReference type="InterPro" id="IPR011605">
    <property type="entry name" value="NusB_fam"/>
</dbReference>
<sequence length="157" mass="17245">MAAENRSAARLAACQALYQMEVAGKGLNEILAEFEAYWIGAEVEGDQYKPAEIAFFRSIVSGVLDNQVAIDRAVDKILSDGWPLRRIEALMRAILRAGAFELLKRGDVPARVVIKEYVDVAGAFFEREEAGMINAVLDALARKARADEFTAQGPKRA</sequence>
<dbReference type="EMBL" id="NHSJ01000057">
    <property type="protein sequence ID" value="PPQ31503.1"/>
    <property type="molecule type" value="Genomic_DNA"/>
</dbReference>
<dbReference type="GO" id="GO:0031564">
    <property type="term" value="P:transcription antitermination"/>
    <property type="evidence" value="ECO:0007669"/>
    <property type="project" value="UniProtKB-KW"/>
</dbReference>
<evidence type="ECO:0000313" key="9">
    <source>
        <dbReference type="Proteomes" id="UP000239089"/>
    </source>
</evidence>
<organism evidence="8 9">
    <name type="scientific">Rhodoblastus sphagnicola</name>
    <dbReference type="NCBI Taxonomy" id="333368"/>
    <lineage>
        <taxon>Bacteria</taxon>
        <taxon>Pseudomonadati</taxon>
        <taxon>Pseudomonadota</taxon>
        <taxon>Alphaproteobacteria</taxon>
        <taxon>Hyphomicrobiales</taxon>
        <taxon>Rhodoblastaceae</taxon>
        <taxon>Rhodoblastus</taxon>
    </lineage>
</organism>
<keyword evidence="4 6" id="KW-0805">Transcription regulation</keyword>
<evidence type="ECO:0000256" key="4">
    <source>
        <dbReference type="ARBA" id="ARBA00023015"/>
    </source>
</evidence>
<comment type="caution">
    <text evidence="8">The sequence shown here is derived from an EMBL/GenBank/DDBJ whole genome shotgun (WGS) entry which is preliminary data.</text>
</comment>
<keyword evidence="9" id="KW-1185">Reference proteome</keyword>
<dbReference type="Gene3D" id="1.10.940.10">
    <property type="entry name" value="NusB-like"/>
    <property type="match status" value="1"/>
</dbReference>
<dbReference type="PANTHER" id="PTHR11078">
    <property type="entry name" value="N UTILIZATION SUBSTANCE PROTEIN B-RELATED"/>
    <property type="match status" value="1"/>
</dbReference>
<dbReference type="GO" id="GO:0003723">
    <property type="term" value="F:RNA binding"/>
    <property type="evidence" value="ECO:0007669"/>
    <property type="project" value="UniProtKB-UniRule"/>
</dbReference>
<dbReference type="AlphaFoldDB" id="A0A2S6NA64"/>
<dbReference type="InterPro" id="IPR035926">
    <property type="entry name" value="NusB-like_sf"/>
</dbReference>
<reference evidence="8 9" key="1">
    <citation type="journal article" date="2018" name="Arch. Microbiol.">
        <title>New insights into the metabolic potential of the phototrophic purple bacterium Rhodopila globiformis DSM 161(T) from its draft genome sequence and evidence for a vanadium-dependent nitrogenase.</title>
        <authorList>
            <person name="Imhoff J.F."/>
            <person name="Rahn T."/>
            <person name="Kunzel S."/>
            <person name="Neulinger S.C."/>
        </authorList>
    </citation>
    <scope>NUCLEOTIDE SEQUENCE [LARGE SCALE GENOMIC DNA]</scope>
    <source>
        <strain evidence="8 9">DSM 16996</strain>
    </source>
</reference>
<keyword evidence="2 6" id="KW-0889">Transcription antitermination</keyword>
<protein>
    <recommendedName>
        <fullName evidence="6">Transcription antitermination protein NusB</fullName>
    </recommendedName>
    <alternativeName>
        <fullName evidence="6">Antitermination factor NusB</fullName>
    </alternativeName>
</protein>
<evidence type="ECO:0000256" key="5">
    <source>
        <dbReference type="ARBA" id="ARBA00023163"/>
    </source>
</evidence>
<evidence type="ECO:0000256" key="3">
    <source>
        <dbReference type="ARBA" id="ARBA00022884"/>
    </source>
</evidence>
<accession>A0A2S6NA64</accession>
<dbReference type="GO" id="GO:0005829">
    <property type="term" value="C:cytosol"/>
    <property type="evidence" value="ECO:0007669"/>
    <property type="project" value="TreeGrafter"/>
</dbReference>
<evidence type="ECO:0000259" key="7">
    <source>
        <dbReference type="Pfam" id="PF01029"/>
    </source>
</evidence>
<dbReference type="GO" id="GO:0006353">
    <property type="term" value="P:DNA-templated transcription termination"/>
    <property type="evidence" value="ECO:0007669"/>
    <property type="project" value="UniProtKB-UniRule"/>
</dbReference>
<dbReference type="PANTHER" id="PTHR11078:SF3">
    <property type="entry name" value="ANTITERMINATION NUSB DOMAIN-CONTAINING PROTEIN"/>
    <property type="match status" value="1"/>
</dbReference>
<comment type="function">
    <text evidence="6">Involved in transcription antitermination. Required for transcription of ribosomal RNA (rRNA) genes. Binds specifically to the boxA antiterminator sequence of the ribosomal RNA (rrn) operons.</text>
</comment>
<dbReference type="Pfam" id="PF01029">
    <property type="entry name" value="NusB"/>
    <property type="match status" value="1"/>
</dbReference>
<dbReference type="InterPro" id="IPR006027">
    <property type="entry name" value="NusB_RsmB_TIM44"/>
</dbReference>
<dbReference type="Proteomes" id="UP000239089">
    <property type="component" value="Unassembled WGS sequence"/>
</dbReference>
<evidence type="ECO:0000256" key="6">
    <source>
        <dbReference type="HAMAP-Rule" id="MF_00073"/>
    </source>
</evidence>
<evidence type="ECO:0000313" key="8">
    <source>
        <dbReference type="EMBL" id="PPQ31503.1"/>
    </source>
</evidence>
<keyword evidence="3 6" id="KW-0694">RNA-binding</keyword>
<gene>
    <name evidence="6" type="primary">nusB</name>
    <name evidence="8" type="ORF">CCR94_09415</name>
</gene>
<keyword evidence="5 6" id="KW-0804">Transcription</keyword>
<dbReference type="RefSeq" id="WP_104507616.1">
    <property type="nucleotide sequence ID" value="NZ_JACIGC010000009.1"/>
</dbReference>
<proteinExistence type="inferred from homology"/>
<evidence type="ECO:0000256" key="2">
    <source>
        <dbReference type="ARBA" id="ARBA00022814"/>
    </source>
</evidence>
<name>A0A2S6NA64_9HYPH</name>
<comment type="similarity">
    <text evidence="1 6">Belongs to the NusB family.</text>
</comment>